<dbReference type="InterPro" id="IPR032466">
    <property type="entry name" value="Metal_Hydrolase"/>
</dbReference>
<comment type="similarity">
    <text evidence="1 5">Belongs to the metallo-dependent hydrolases superfamily. NagA family.</text>
</comment>
<dbReference type="SUPFAM" id="SSF51338">
    <property type="entry name" value="Composite domain of metallo-dependent hydrolases"/>
    <property type="match status" value="1"/>
</dbReference>
<dbReference type="InterPro" id="IPR003764">
    <property type="entry name" value="GlcNAc_6-P_deAcase"/>
</dbReference>
<evidence type="ECO:0000256" key="1">
    <source>
        <dbReference type="ARBA" id="ARBA00010716"/>
    </source>
</evidence>
<dbReference type="Gene3D" id="3.20.20.140">
    <property type="entry name" value="Metal-dependent hydrolases"/>
    <property type="match status" value="1"/>
</dbReference>
<keyword evidence="2" id="KW-0479">Metal-binding</keyword>
<dbReference type="PANTHER" id="PTHR11113">
    <property type="entry name" value="N-ACETYLGLUCOSAMINE-6-PHOSPHATE DEACETYLASE"/>
    <property type="match status" value="1"/>
</dbReference>
<evidence type="ECO:0000313" key="7">
    <source>
        <dbReference type="EMBL" id="SMR90940.1"/>
    </source>
</evidence>
<protein>
    <submittedName>
        <fullName evidence="7">N-acetylglucosamine-6-phosphate deacetylase</fullName>
    </submittedName>
</protein>
<dbReference type="EMBL" id="FXXC01000001">
    <property type="protein sequence ID" value="SMR90940.1"/>
    <property type="molecule type" value="Genomic_DNA"/>
</dbReference>
<accession>A0ABY1S5F0</accession>
<keyword evidence="3 5" id="KW-0378">Hydrolase</keyword>
<evidence type="ECO:0000313" key="8">
    <source>
        <dbReference type="Proteomes" id="UP000196803"/>
    </source>
</evidence>
<name>A0ABY1S5F0_CALBS</name>
<dbReference type="RefSeq" id="WP_015906735.1">
    <property type="nucleotide sequence ID" value="NZ_FUZJ01000001.1"/>
</dbReference>
<dbReference type="Proteomes" id="UP000196803">
    <property type="component" value="Unassembled WGS sequence"/>
</dbReference>
<keyword evidence="4 5" id="KW-0119">Carbohydrate metabolism</keyword>
<dbReference type="InterPro" id="IPR011059">
    <property type="entry name" value="Metal-dep_hydrolase_composite"/>
</dbReference>
<keyword evidence="8" id="KW-1185">Reference proteome</keyword>
<gene>
    <name evidence="7" type="ORF">SAMN05216240_0162</name>
</gene>
<dbReference type="PANTHER" id="PTHR11113:SF14">
    <property type="entry name" value="N-ACETYLGLUCOSAMINE-6-PHOSPHATE DEACETYLASE"/>
    <property type="match status" value="1"/>
</dbReference>
<proteinExistence type="inferred from homology"/>
<dbReference type="NCBIfam" id="TIGR00221">
    <property type="entry name" value="nagA"/>
    <property type="match status" value="1"/>
</dbReference>
<organism evidence="7 8">
    <name type="scientific">Caldicellulosiruptor bescii</name>
    <name type="common">Anaerocellum thermophilum</name>
    <dbReference type="NCBI Taxonomy" id="31899"/>
    <lineage>
        <taxon>Bacteria</taxon>
        <taxon>Bacillati</taxon>
        <taxon>Bacillota</taxon>
        <taxon>Bacillota incertae sedis</taxon>
        <taxon>Caldicellulosiruptorales</taxon>
        <taxon>Caldicellulosiruptoraceae</taxon>
        <taxon>Caldicellulosiruptor</taxon>
    </lineage>
</organism>
<comment type="caution">
    <text evidence="7">The sequence shown here is derived from an EMBL/GenBank/DDBJ whole genome shotgun (WGS) entry which is preliminary data.</text>
</comment>
<dbReference type="Pfam" id="PF01979">
    <property type="entry name" value="Amidohydro_1"/>
    <property type="match status" value="1"/>
</dbReference>
<dbReference type="SUPFAM" id="SSF51556">
    <property type="entry name" value="Metallo-dependent hydrolases"/>
    <property type="match status" value="1"/>
</dbReference>
<evidence type="ECO:0000256" key="2">
    <source>
        <dbReference type="ARBA" id="ARBA00022723"/>
    </source>
</evidence>
<sequence length="381" mass="42270">MRKYILVKKIFNEYSFIKDNVLVVEDGIILGTQNGIDTGKDEIIDRRDFILSPGFVDKHTHGIGGVDFFEVTADDLKTIQNYYFKHGVTTVLPTIVSAPFENIYKLAKAIKEAKKDPNFKLNIPGIFLEGPFINPAKKGAHDERFLQKPTVEKLDELISNCEEKIVDIVLAPELLDNPNEFISKAIEHGINISLGHTESSFEQAAKAHLLGAKNIVHLFNAMPQLHHRQNSITTYALLSDIKVELICDLIHLSPEIIKLTYKLKGAENIILISDSIAATELSDGEYSLGSLRVKVENGICKLADGTIAGSTLTIDKAVKNLVKIGIRLEDALMAATYNPSKLFSLECATIKEGFRADFVLMDENLNVKEVYVGGELVYKAI</sequence>
<evidence type="ECO:0000256" key="4">
    <source>
        <dbReference type="ARBA" id="ARBA00023277"/>
    </source>
</evidence>
<dbReference type="CDD" id="cd00854">
    <property type="entry name" value="NagA"/>
    <property type="match status" value="1"/>
</dbReference>
<dbReference type="PIRSF" id="PIRSF038994">
    <property type="entry name" value="NagA"/>
    <property type="match status" value="1"/>
</dbReference>
<evidence type="ECO:0000256" key="3">
    <source>
        <dbReference type="ARBA" id="ARBA00022801"/>
    </source>
</evidence>
<evidence type="ECO:0000256" key="5">
    <source>
        <dbReference type="PIRNR" id="PIRNR038994"/>
    </source>
</evidence>
<feature type="domain" description="Amidohydrolase-related" evidence="6">
    <location>
        <begin position="50"/>
        <end position="377"/>
    </location>
</feature>
<dbReference type="GeneID" id="31771470"/>
<dbReference type="InterPro" id="IPR006680">
    <property type="entry name" value="Amidohydro-rel"/>
</dbReference>
<dbReference type="Gene3D" id="2.30.40.10">
    <property type="entry name" value="Urease, subunit C, domain 1"/>
    <property type="match status" value="1"/>
</dbReference>
<reference evidence="7 8" key="1">
    <citation type="submission" date="2017-05" db="EMBL/GenBank/DDBJ databases">
        <authorList>
            <person name="Varghese N."/>
            <person name="Submissions S."/>
        </authorList>
    </citation>
    <scope>NUCLEOTIDE SEQUENCE [LARGE SCALE GENOMIC DNA]</scope>
    <source>
        <strain evidence="7 8">MACB1020</strain>
    </source>
</reference>
<evidence type="ECO:0000259" key="6">
    <source>
        <dbReference type="Pfam" id="PF01979"/>
    </source>
</evidence>